<name>A0A8S3EYM3_9BILA</name>
<dbReference type="AlphaFoldDB" id="A0A8S3EYM3"/>
<gene>
    <name evidence="4" type="ORF">SMN809_LOCUS61282</name>
</gene>
<dbReference type="InterPro" id="IPR011990">
    <property type="entry name" value="TPR-like_helical_dom_sf"/>
</dbReference>
<dbReference type="EMBL" id="CAJOBI010244784">
    <property type="protein sequence ID" value="CAF5092639.1"/>
    <property type="molecule type" value="Genomic_DNA"/>
</dbReference>
<evidence type="ECO:0000256" key="3">
    <source>
        <dbReference type="PROSITE-ProRule" id="PRU00339"/>
    </source>
</evidence>
<dbReference type="InterPro" id="IPR019734">
    <property type="entry name" value="TPR_rpt"/>
</dbReference>
<dbReference type="PROSITE" id="PS50293">
    <property type="entry name" value="TPR_REGION"/>
    <property type="match status" value="1"/>
</dbReference>
<dbReference type="Pfam" id="PF13181">
    <property type="entry name" value="TPR_8"/>
    <property type="match status" value="1"/>
</dbReference>
<organism evidence="4 5">
    <name type="scientific">Rotaria magnacalcarata</name>
    <dbReference type="NCBI Taxonomy" id="392030"/>
    <lineage>
        <taxon>Eukaryota</taxon>
        <taxon>Metazoa</taxon>
        <taxon>Spiralia</taxon>
        <taxon>Gnathifera</taxon>
        <taxon>Rotifera</taxon>
        <taxon>Eurotatoria</taxon>
        <taxon>Bdelloidea</taxon>
        <taxon>Philodinida</taxon>
        <taxon>Philodinidae</taxon>
        <taxon>Rotaria</taxon>
    </lineage>
</organism>
<dbReference type="PROSITE" id="PS50005">
    <property type="entry name" value="TPR"/>
    <property type="match status" value="1"/>
</dbReference>
<proteinExistence type="predicted"/>
<dbReference type="Gene3D" id="1.25.40.10">
    <property type="entry name" value="Tetratricopeptide repeat domain"/>
    <property type="match status" value="2"/>
</dbReference>
<dbReference type="Pfam" id="PF13374">
    <property type="entry name" value="TPR_10"/>
    <property type="match status" value="1"/>
</dbReference>
<evidence type="ECO:0000256" key="1">
    <source>
        <dbReference type="ARBA" id="ARBA00022737"/>
    </source>
</evidence>
<evidence type="ECO:0000313" key="4">
    <source>
        <dbReference type="EMBL" id="CAF5092639.1"/>
    </source>
</evidence>
<evidence type="ECO:0000256" key="2">
    <source>
        <dbReference type="ARBA" id="ARBA00022803"/>
    </source>
</evidence>
<dbReference type="PANTHER" id="PTHR45641">
    <property type="entry name" value="TETRATRICOPEPTIDE REPEAT PROTEIN (AFU_ORTHOLOGUE AFUA_6G03870)"/>
    <property type="match status" value="1"/>
</dbReference>
<dbReference type="SUPFAM" id="SSF48452">
    <property type="entry name" value="TPR-like"/>
    <property type="match status" value="1"/>
</dbReference>
<comment type="caution">
    <text evidence="4">The sequence shown here is derived from an EMBL/GenBank/DDBJ whole genome shotgun (WGS) entry which is preliminary data.</text>
</comment>
<keyword evidence="1" id="KW-0677">Repeat</keyword>
<sequence>MDCLTNIGIAYSGIDDYSEALKYFEKALENEAQSTTKSNLIQRARNYDNMGMCWYRQGDEKAGLKYRMEAVRIISQVHPRTQYADWIDTIGNAFIDKKLFDEALECYLTSLNMKADCLPADHIDVAESFMLIGDVYVEKNKIEDSEQYDTKALCYYEKALTIYRDSDHPNIAYVLNSIGSIYENLNEYRLALEYYRDGCIMHQKYYPSEGTIRQLNESNISRIQQLMN</sequence>
<feature type="repeat" description="TPR" evidence="3">
    <location>
        <begin position="5"/>
        <end position="34"/>
    </location>
</feature>
<dbReference type="Proteomes" id="UP000676336">
    <property type="component" value="Unassembled WGS sequence"/>
</dbReference>
<reference evidence="4" key="1">
    <citation type="submission" date="2021-02" db="EMBL/GenBank/DDBJ databases">
        <authorList>
            <person name="Nowell W R."/>
        </authorList>
    </citation>
    <scope>NUCLEOTIDE SEQUENCE</scope>
</reference>
<evidence type="ECO:0000313" key="5">
    <source>
        <dbReference type="Proteomes" id="UP000676336"/>
    </source>
</evidence>
<dbReference type="PANTHER" id="PTHR45641:SF19">
    <property type="entry name" value="NEPHROCYSTIN-3"/>
    <property type="match status" value="1"/>
</dbReference>
<keyword evidence="2 3" id="KW-0802">TPR repeat</keyword>
<dbReference type="SMART" id="SM00028">
    <property type="entry name" value="TPR"/>
    <property type="match status" value="4"/>
</dbReference>
<accession>A0A8S3EYM3</accession>
<protein>
    <submittedName>
        <fullName evidence="4">Uncharacterized protein</fullName>
    </submittedName>
</protein>